<gene>
    <name evidence="3" type="ORF">TRL7639_04337</name>
</gene>
<evidence type="ECO:0000313" key="3">
    <source>
        <dbReference type="EMBL" id="SLN72628.1"/>
    </source>
</evidence>
<feature type="transmembrane region" description="Helical" evidence="1">
    <location>
        <begin position="89"/>
        <end position="112"/>
    </location>
</feature>
<name>A0A1Y5TU20_9RHOB</name>
<feature type="domain" description="DUF1468" evidence="2">
    <location>
        <begin position="20"/>
        <end position="158"/>
    </location>
</feature>
<evidence type="ECO:0000313" key="4">
    <source>
        <dbReference type="Proteomes" id="UP000193077"/>
    </source>
</evidence>
<evidence type="ECO:0000256" key="1">
    <source>
        <dbReference type="SAM" id="Phobius"/>
    </source>
</evidence>
<proteinExistence type="predicted"/>
<keyword evidence="1" id="KW-0812">Transmembrane</keyword>
<organism evidence="3 4">
    <name type="scientific">Falsiruegeria litorea R37</name>
    <dbReference type="NCBI Taxonomy" id="1200284"/>
    <lineage>
        <taxon>Bacteria</taxon>
        <taxon>Pseudomonadati</taxon>
        <taxon>Pseudomonadota</taxon>
        <taxon>Alphaproteobacteria</taxon>
        <taxon>Rhodobacterales</taxon>
        <taxon>Roseobacteraceae</taxon>
        <taxon>Falsiruegeria</taxon>
    </lineage>
</organism>
<dbReference type="EMBL" id="FWFO01000007">
    <property type="protein sequence ID" value="SLN72628.1"/>
    <property type="molecule type" value="Genomic_DNA"/>
</dbReference>
<accession>A0A1Y5TU20</accession>
<dbReference type="OrthoDB" id="8454209at2"/>
<evidence type="ECO:0000259" key="2">
    <source>
        <dbReference type="Pfam" id="PF07331"/>
    </source>
</evidence>
<dbReference type="RefSeq" id="WP_085797978.1">
    <property type="nucleotide sequence ID" value="NZ_FWFO01000007.1"/>
</dbReference>
<keyword evidence="1" id="KW-0472">Membrane</keyword>
<sequence>MIAKTLQDMFRRYRRPGDIVFAVVFLGFALFLLSQLGTETKVVKRTKWFAQPALWPTVAIWGMVIFSSLHLLSSFLSPRIPGRWKEVGFWLLSLEYVAYFLIYVVAVPWLGYLPSTILFVVFLSIRTGFRSAGVLSLSVVFAIVVAVLFRALLQVNIPAGRIYEQLPDSIRVFALTYL</sequence>
<reference evidence="3 4" key="1">
    <citation type="submission" date="2017-03" db="EMBL/GenBank/DDBJ databases">
        <authorList>
            <person name="Afonso C.L."/>
            <person name="Miller P.J."/>
            <person name="Scott M.A."/>
            <person name="Spackman E."/>
            <person name="Goraichik I."/>
            <person name="Dimitrov K.M."/>
            <person name="Suarez D.L."/>
            <person name="Swayne D.E."/>
        </authorList>
    </citation>
    <scope>NUCLEOTIDE SEQUENCE [LARGE SCALE GENOMIC DNA]</scope>
    <source>
        <strain evidence="3 4">CECT 7639</strain>
    </source>
</reference>
<feature type="transmembrane region" description="Helical" evidence="1">
    <location>
        <begin position="20"/>
        <end position="38"/>
    </location>
</feature>
<dbReference type="Proteomes" id="UP000193077">
    <property type="component" value="Unassembled WGS sequence"/>
</dbReference>
<dbReference type="AlphaFoldDB" id="A0A1Y5TU20"/>
<feature type="transmembrane region" description="Helical" evidence="1">
    <location>
        <begin position="58"/>
        <end position="77"/>
    </location>
</feature>
<feature type="transmembrane region" description="Helical" evidence="1">
    <location>
        <begin position="132"/>
        <end position="153"/>
    </location>
</feature>
<keyword evidence="4" id="KW-1185">Reference proteome</keyword>
<dbReference type="InterPro" id="IPR009936">
    <property type="entry name" value="DUF1468"/>
</dbReference>
<dbReference type="Pfam" id="PF07331">
    <property type="entry name" value="TctB"/>
    <property type="match status" value="1"/>
</dbReference>
<protein>
    <submittedName>
        <fullName evidence="3">Tripartite tricarboxylate transporter TctB family protein</fullName>
    </submittedName>
</protein>
<keyword evidence="1" id="KW-1133">Transmembrane helix</keyword>